<dbReference type="RefSeq" id="XP_033459603.1">
    <property type="nucleotide sequence ID" value="XM_033604770.1"/>
</dbReference>
<feature type="repeat" description="ANK" evidence="3">
    <location>
        <begin position="96"/>
        <end position="128"/>
    </location>
</feature>
<dbReference type="GeneID" id="54362570"/>
<dbReference type="SUPFAM" id="SSF48403">
    <property type="entry name" value="Ankyrin repeat"/>
    <property type="match status" value="1"/>
</dbReference>
<reference evidence="6" key="2">
    <citation type="submission" date="2020-04" db="EMBL/GenBank/DDBJ databases">
        <authorList>
            <consortium name="NCBI Genome Project"/>
        </authorList>
    </citation>
    <scope>NUCLEOTIDE SEQUENCE</scope>
    <source>
        <strain evidence="6">CBS 342.82</strain>
    </source>
</reference>
<feature type="region of interest" description="Disordered" evidence="4">
    <location>
        <begin position="154"/>
        <end position="187"/>
    </location>
</feature>
<accession>A0A6J3M6S2</accession>
<dbReference type="OrthoDB" id="10057496at2759"/>
<dbReference type="PRINTS" id="PR01415">
    <property type="entry name" value="ANKYRIN"/>
</dbReference>
<gene>
    <name evidence="6" type="ORF">K489DRAFT_379935</name>
</gene>
<dbReference type="Gene3D" id="1.25.40.20">
    <property type="entry name" value="Ankyrin repeat-containing domain"/>
    <property type="match status" value="1"/>
</dbReference>
<dbReference type="InterPro" id="IPR002110">
    <property type="entry name" value="Ankyrin_rpt"/>
</dbReference>
<name>A0A6J3M6S2_9PEZI</name>
<dbReference type="PROSITE" id="PS50297">
    <property type="entry name" value="ANK_REP_REGION"/>
    <property type="match status" value="1"/>
</dbReference>
<organism evidence="6">
    <name type="scientific">Dissoconium aciculare CBS 342.82</name>
    <dbReference type="NCBI Taxonomy" id="1314786"/>
    <lineage>
        <taxon>Eukaryota</taxon>
        <taxon>Fungi</taxon>
        <taxon>Dikarya</taxon>
        <taxon>Ascomycota</taxon>
        <taxon>Pezizomycotina</taxon>
        <taxon>Dothideomycetes</taxon>
        <taxon>Dothideomycetidae</taxon>
        <taxon>Mycosphaerellales</taxon>
        <taxon>Dissoconiaceae</taxon>
        <taxon>Dissoconium</taxon>
    </lineage>
</organism>
<evidence type="ECO:0000313" key="6">
    <source>
        <dbReference type="RefSeq" id="XP_033459603.1"/>
    </source>
</evidence>
<evidence type="ECO:0000256" key="1">
    <source>
        <dbReference type="ARBA" id="ARBA00022737"/>
    </source>
</evidence>
<dbReference type="SMART" id="SM00248">
    <property type="entry name" value="ANK"/>
    <property type="match status" value="3"/>
</dbReference>
<dbReference type="Proteomes" id="UP000504637">
    <property type="component" value="Unplaced"/>
</dbReference>
<keyword evidence="2 3" id="KW-0040">ANK repeat</keyword>
<proteinExistence type="predicted"/>
<dbReference type="InterPro" id="IPR036770">
    <property type="entry name" value="Ankyrin_rpt-contain_sf"/>
</dbReference>
<reference evidence="6" key="1">
    <citation type="submission" date="2020-01" db="EMBL/GenBank/DDBJ databases">
        <authorList>
            <consortium name="DOE Joint Genome Institute"/>
            <person name="Haridas S."/>
            <person name="Albert R."/>
            <person name="Binder M."/>
            <person name="Bloem J."/>
            <person name="Labutti K."/>
            <person name="Salamov A."/>
            <person name="Andreopoulos B."/>
            <person name="Baker S.E."/>
            <person name="Barry K."/>
            <person name="Bills G."/>
            <person name="Bluhm B.H."/>
            <person name="Cannon C."/>
            <person name="Castanera R."/>
            <person name="Culley D.E."/>
            <person name="Daum C."/>
            <person name="Ezra D."/>
            <person name="Gonzalez J.B."/>
            <person name="Henrissat B."/>
            <person name="Kuo A."/>
            <person name="Liang C."/>
            <person name="Lipzen A."/>
            <person name="Lutzoni F."/>
            <person name="Magnuson J."/>
            <person name="Mondo S."/>
            <person name="Nolan M."/>
            <person name="Ohm R."/>
            <person name="Pangilinan J."/>
            <person name="Park H.-J."/>
            <person name="Ramirez L."/>
            <person name="Alfaro M."/>
            <person name="Sun H."/>
            <person name="Tritt A."/>
            <person name="Yoshinaga Y."/>
            <person name="Zwiers L.-H."/>
            <person name="Turgeon B.G."/>
            <person name="Goodwin S.B."/>
            <person name="Spatafora J.W."/>
            <person name="Crous P.W."/>
            <person name="Grigoriev I.V."/>
        </authorList>
    </citation>
    <scope>NUCLEOTIDE SEQUENCE</scope>
    <source>
        <strain evidence="6">CBS 342.82</strain>
    </source>
</reference>
<sequence>MSPTDSVPLSPEEIDDVLYFTRANEPHDLQQTLSELAAKHNTSIKDVLEGSIDSQTGNTVFHFCSANGLIDLLPSLLSPSNESRVSAQTINLGNREGNTALHWAAYNGHLQVVKLLIAAGADMWIKNAAGHLAMFEAERADKSDVVQYLLEAGGEKVEEEGSEAQPSAEEVADVQNGESSSSSAPAQ</sequence>
<evidence type="ECO:0000256" key="2">
    <source>
        <dbReference type="ARBA" id="ARBA00023043"/>
    </source>
</evidence>
<dbReference type="PROSITE" id="PS50088">
    <property type="entry name" value="ANK_REPEAT"/>
    <property type="match status" value="1"/>
</dbReference>
<dbReference type="PANTHER" id="PTHR24173">
    <property type="entry name" value="ANKYRIN REPEAT CONTAINING"/>
    <property type="match status" value="1"/>
</dbReference>
<dbReference type="Pfam" id="PF12796">
    <property type="entry name" value="Ank_2"/>
    <property type="match status" value="1"/>
</dbReference>
<evidence type="ECO:0000256" key="3">
    <source>
        <dbReference type="PROSITE-ProRule" id="PRU00023"/>
    </source>
</evidence>
<evidence type="ECO:0000256" key="4">
    <source>
        <dbReference type="SAM" id="MobiDB-lite"/>
    </source>
</evidence>
<dbReference type="PANTHER" id="PTHR24173:SF74">
    <property type="entry name" value="ANKYRIN REPEAT DOMAIN-CONTAINING PROTEIN 16"/>
    <property type="match status" value="1"/>
</dbReference>
<evidence type="ECO:0000313" key="5">
    <source>
        <dbReference type="Proteomes" id="UP000504637"/>
    </source>
</evidence>
<reference evidence="6" key="3">
    <citation type="submission" date="2025-08" db="UniProtKB">
        <authorList>
            <consortium name="RefSeq"/>
        </authorList>
    </citation>
    <scope>IDENTIFICATION</scope>
    <source>
        <strain evidence="6">CBS 342.82</strain>
    </source>
</reference>
<dbReference type="AlphaFoldDB" id="A0A6J3M6S2"/>
<keyword evidence="1" id="KW-0677">Repeat</keyword>
<protein>
    <submittedName>
        <fullName evidence="6">Ankyrin</fullName>
    </submittedName>
</protein>
<keyword evidence="5" id="KW-1185">Reference proteome</keyword>
<feature type="compositionally biased region" description="Polar residues" evidence="4">
    <location>
        <begin position="176"/>
        <end position="187"/>
    </location>
</feature>